<sequence>MKKLSRHDLLYWIEHRHVPEVFFDLRDTFIKAIMHEEDAFYKALCGILTDMEIDMLFNAEEFVVDGVKVREGYYAVIMKWPEPLEATECLFSICKFDEGFGDLRYLTVECDPVVGSDTVFICEWDKKGRHLNHGTCLLSEALERCLRII</sequence>
<dbReference type="Proteomes" id="UP000433181">
    <property type="component" value="Unassembled WGS sequence"/>
</dbReference>
<accession>A0A6I2UC39</accession>
<proteinExistence type="predicted"/>
<gene>
    <name evidence="1" type="ORF">FYJ84_04795</name>
</gene>
<name>A0A6I2UC39_9FIRM</name>
<dbReference type="AlphaFoldDB" id="A0A6I2UC39"/>
<evidence type="ECO:0000313" key="2">
    <source>
        <dbReference type="Proteomes" id="UP000433181"/>
    </source>
</evidence>
<evidence type="ECO:0000313" key="1">
    <source>
        <dbReference type="EMBL" id="MSU08307.1"/>
    </source>
</evidence>
<protein>
    <submittedName>
        <fullName evidence="1">Uncharacterized protein</fullName>
    </submittedName>
</protein>
<dbReference type="EMBL" id="VUNR01000006">
    <property type="protein sequence ID" value="MSU08307.1"/>
    <property type="molecule type" value="Genomic_DNA"/>
</dbReference>
<comment type="caution">
    <text evidence="1">The sequence shown here is derived from an EMBL/GenBank/DDBJ whole genome shotgun (WGS) entry which is preliminary data.</text>
</comment>
<keyword evidence="2" id="KW-1185">Reference proteome</keyword>
<dbReference type="GeneID" id="96778224"/>
<organism evidence="1 2">
    <name type="scientific">Anaerovibrio slackiae</name>
    <dbReference type="NCBI Taxonomy" id="2652309"/>
    <lineage>
        <taxon>Bacteria</taxon>
        <taxon>Bacillati</taxon>
        <taxon>Bacillota</taxon>
        <taxon>Negativicutes</taxon>
        <taxon>Selenomonadales</taxon>
        <taxon>Selenomonadaceae</taxon>
        <taxon>Anaerovibrio</taxon>
    </lineage>
</organism>
<dbReference type="RefSeq" id="WP_154406469.1">
    <property type="nucleotide sequence ID" value="NZ_JBGVJD010000023.1"/>
</dbReference>
<reference evidence="1 2" key="1">
    <citation type="submission" date="2019-08" db="EMBL/GenBank/DDBJ databases">
        <title>In-depth cultivation of the pig gut microbiome towards novel bacterial diversity and tailored functional studies.</title>
        <authorList>
            <person name="Wylensek D."/>
            <person name="Hitch T.C.A."/>
            <person name="Clavel T."/>
        </authorList>
    </citation>
    <scope>NUCLEOTIDE SEQUENCE [LARGE SCALE GENOMIC DNA]</scope>
    <source>
        <strain evidence="1 2">WCA-693-APC-5D-A</strain>
    </source>
</reference>